<name>A6EUS4_9GAMM</name>
<organism evidence="3 4">
    <name type="scientific">Marinobacter algicola DG893</name>
    <dbReference type="NCBI Taxonomy" id="443152"/>
    <lineage>
        <taxon>Bacteria</taxon>
        <taxon>Pseudomonadati</taxon>
        <taxon>Pseudomonadota</taxon>
        <taxon>Gammaproteobacteria</taxon>
        <taxon>Pseudomonadales</taxon>
        <taxon>Marinobacteraceae</taxon>
        <taxon>Marinobacter</taxon>
    </lineage>
</organism>
<dbReference type="SUPFAM" id="SSF49265">
    <property type="entry name" value="Fibronectin type III"/>
    <property type="match status" value="1"/>
</dbReference>
<protein>
    <submittedName>
        <fullName evidence="3">Protein containing LysM domain</fullName>
    </submittedName>
</protein>
<dbReference type="Pfam" id="PF04773">
    <property type="entry name" value="FecR"/>
    <property type="match status" value="1"/>
</dbReference>
<sequence length="545" mass="59189">MSQCVTLRTFTGLLLLFGSLMALPVQAELSVTRGSQVGAAAQESNATPEWIYTVRPGEHFAGIADALLAKGIPAIRLLQHNGIDNPATVTSGDNLRIPLAWLQRQPDPARVNSVTGSVQLISGSDGTKRPLNSDSLIRVGDEIQSQAGTATIELADGSVVRISPHSRLAFNRLTQYGKSGMVDTRLRLNQGEIETQVKPVIEGGSRFEIETPSAVAAVRGTMFSLRTAPGMTDLRVTEGEVSFGPPGQTRRIPAGYSASVSTAGVGRMNIRRLPPAPQINPLPQQLKQLPAQLSWAPNGANSHRVDIFDADSGRWINSSKVSDSSFDINLLDNGRYEIHLAAIDNRGMAGMPGVMSFEVDLQARTAALEQPEPGATVNDDMPEFRWQLRGENEVARVEISENKDFGNTIATSEWAPDESALPSRPLTPGQYYWRVVTEAGGNSVATSEARSLVVNGTLPPVRIISVNYVDSQVRVFWQKVDTATDYRLQLSEEPGFNNIIKEATLSDTTAALRLIPGRRYFVRLKALSDGPLESRWGPGRELFLE</sequence>
<feature type="domain" description="LysM" evidence="2">
    <location>
        <begin position="50"/>
        <end position="97"/>
    </location>
</feature>
<dbReference type="Pfam" id="PF01476">
    <property type="entry name" value="LysM"/>
    <property type="match status" value="1"/>
</dbReference>
<dbReference type="EMBL" id="ABCP01000001">
    <property type="protein sequence ID" value="EDM49573.1"/>
    <property type="molecule type" value="Genomic_DNA"/>
</dbReference>
<dbReference type="Proteomes" id="UP000005856">
    <property type="component" value="Unassembled WGS sequence"/>
</dbReference>
<dbReference type="InterPro" id="IPR006860">
    <property type="entry name" value="FecR"/>
</dbReference>
<dbReference type="OrthoDB" id="9813091at2"/>
<comment type="caution">
    <text evidence="3">The sequence shown here is derived from an EMBL/GenBank/DDBJ whole genome shotgun (WGS) entry which is preliminary data.</text>
</comment>
<dbReference type="PANTHER" id="PTHR38731">
    <property type="entry name" value="LIPL45-RELATED LIPOPROTEIN-RELATED"/>
    <property type="match status" value="1"/>
</dbReference>
<evidence type="ECO:0000256" key="1">
    <source>
        <dbReference type="SAM" id="SignalP"/>
    </source>
</evidence>
<dbReference type="Gene3D" id="3.10.350.10">
    <property type="entry name" value="LysM domain"/>
    <property type="match status" value="1"/>
</dbReference>
<dbReference type="Gene3D" id="2.60.40.10">
    <property type="entry name" value="Immunoglobulins"/>
    <property type="match status" value="2"/>
</dbReference>
<dbReference type="CDD" id="cd00118">
    <property type="entry name" value="LysM"/>
    <property type="match status" value="1"/>
</dbReference>
<dbReference type="STRING" id="443152.MDG893_10246"/>
<dbReference type="RefSeq" id="WP_007151775.1">
    <property type="nucleotide sequence ID" value="NZ_ABCP01000001.1"/>
</dbReference>
<accession>A6EUS4</accession>
<keyword evidence="4" id="KW-1185">Reference proteome</keyword>
<dbReference type="PROSITE" id="PS51782">
    <property type="entry name" value="LYSM"/>
    <property type="match status" value="1"/>
</dbReference>
<dbReference type="eggNOG" id="COG4254">
    <property type="taxonomic scope" value="Bacteria"/>
</dbReference>
<dbReference type="AlphaFoldDB" id="A6EUS4"/>
<evidence type="ECO:0000259" key="2">
    <source>
        <dbReference type="PROSITE" id="PS51782"/>
    </source>
</evidence>
<feature type="signal peptide" evidence="1">
    <location>
        <begin position="1"/>
        <end position="27"/>
    </location>
</feature>
<dbReference type="InterPro" id="IPR036779">
    <property type="entry name" value="LysM_dom_sf"/>
</dbReference>
<reference evidence="3 4" key="1">
    <citation type="submission" date="2007-06" db="EMBL/GenBank/DDBJ databases">
        <authorList>
            <person name="Green D."/>
            <person name="Ferriera S."/>
            <person name="Johnson J."/>
            <person name="Kravitz S."/>
            <person name="Beeson K."/>
            <person name="Sutton G."/>
            <person name="Rogers Y.-H."/>
            <person name="Friedman R."/>
            <person name="Frazier M."/>
            <person name="Venter J.C."/>
        </authorList>
    </citation>
    <scope>NUCLEOTIDE SEQUENCE [LARGE SCALE GENOMIC DNA]</scope>
    <source>
        <strain evidence="3 4">DG893</strain>
    </source>
</reference>
<gene>
    <name evidence="3" type="ORF">MDG893_10246</name>
</gene>
<evidence type="ECO:0000313" key="4">
    <source>
        <dbReference type="Proteomes" id="UP000005856"/>
    </source>
</evidence>
<dbReference type="InterPro" id="IPR013783">
    <property type="entry name" value="Ig-like_fold"/>
</dbReference>
<feature type="chain" id="PRO_5002696176" evidence="1">
    <location>
        <begin position="28"/>
        <end position="545"/>
    </location>
</feature>
<keyword evidence="1" id="KW-0732">Signal</keyword>
<proteinExistence type="predicted"/>
<dbReference type="InterPro" id="IPR036116">
    <property type="entry name" value="FN3_sf"/>
</dbReference>
<dbReference type="Gene3D" id="2.60.120.1440">
    <property type="match status" value="1"/>
</dbReference>
<dbReference type="InterPro" id="IPR018392">
    <property type="entry name" value="LysM"/>
</dbReference>
<evidence type="ECO:0000313" key="3">
    <source>
        <dbReference type="EMBL" id="EDM49573.1"/>
    </source>
</evidence>